<accession>A0A6G1X6C3</accession>
<sequence length="46" mass="5454">MYTTIALTKNNVQKYIERQGYFIYNEIAYKNKSAVMGKIFHVMVAY</sequence>
<organism evidence="1 2">
    <name type="scientific">Salinibacillus xinjiangensis</name>
    <dbReference type="NCBI Taxonomy" id="1229268"/>
    <lineage>
        <taxon>Bacteria</taxon>
        <taxon>Bacillati</taxon>
        <taxon>Bacillota</taxon>
        <taxon>Bacilli</taxon>
        <taxon>Bacillales</taxon>
        <taxon>Bacillaceae</taxon>
        <taxon>Salinibacillus</taxon>
    </lineage>
</organism>
<reference evidence="1 2" key="1">
    <citation type="submission" date="2019-11" db="EMBL/GenBank/DDBJ databases">
        <authorList>
            <person name="Li J."/>
        </authorList>
    </citation>
    <scope>NUCLEOTIDE SEQUENCE [LARGE SCALE GENOMIC DNA]</scope>
    <source>
        <strain evidence="1 2">J4</strain>
    </source>
</reference>
<dbReference type="AlphaFoldDB" id="A0A6G1X6C3"/>
<proteinExistence type="predicted"/>
<protein>
    <submittedName>
        <fullName evidence="1">Uncharacterized protein</fullName>
    </submittedName>
</protein>
<keyword evidence="2" id="KW-1185">Reference proteome</keyword>
<gene>
    <name evidence="1" type="ORF">GH754_08815</name>
</gene>
<evidence type="ECO:0000313" key="2">
    <source>
        <dbReference type="Proteomes" id="UP000480185"/>
    </source>
</evidence>
<dbReference type="Proteomes" id="UP000480185">
    <property type="component" value="Unassembled WGS sequence"/>
</dbReference>
<comment type="caution">
    <text evidence="1">The sequence shown here is derived from an EMBL/GenBank/DDBJ whole genome shotgun (WGS) entry which is preliminary data.</text>
</comment>
<dbReference type="EMBL" id="WJNH01000005">
    <property type="protein sequence ID" value="MRG86430.1"/>
    <property type="molecule type" value="Genomic_DNA"/>
</dbReference>
<name>A0A6G1X6C3_9BACI</name>
<evidence type="ECO:0000313" key="1">
    <source>
        <dbReference type="EMBL" id="MRG86430.1"/>
    </source>
</evidence>